<dbReference type="InterPro" id="IPR013087">
    <property type="entry name" value="Znf_C2H2_type"/>
</dbReference>
<reference evidence="4" key="1">
    <citation type="submission" date="2020-05" db="EMBL/GenBank/DDBJ databases">
        <title>Mycena genomes resolve the evolution of fungal bioluminescence.</title>
        <authorList>
            <person name="Tsai I.J."/>
        </authorList>
    </citation>
    <scope>NUCLEOTIDE SEQUENCE</scope>
    <source>
        <strain evidence="4">171206Taipei</strain>
    </source>
</reference>
<keyword evidence="1" id="KW-0863">Zinc-finger</keyword>
<feature type="domain" description="C2H2-type" evidence="3">
    <location>
        <begin position="58"/>
        <end position="87"/>
    </location>
</feature>
<dbReference type="PROSITE" id="PS00028">
    <property type="entry name" value="ZINC_FINGER_C2H2_1"/>
    <property type="match status" value="2"/>
</dbReference>
<dbReference type="PROSITE" id="PS50157">
    <property type="entry name" value="ZINC_FINGER_C2H2_2"/>
    <property type="match status" value="1"/>
</dbReference>
<dbReference type="OrthoDB" id="8117402at2759"/>
<evidence type="ECO:0000259" key="3">
    <source>
        <dbReference type="PROSITE" id="PS50157"/>
    </source>
</evidence>
<dbReference type="EMBL" id="JACAZF010000008">
    <property type="protein sequence ID" value="KAF7296930.1"/>
    <property type="molecule type" value="Genomic_DNA"/>
</dbReference>
<dbReference type="AlphaFoldDB" id="A0A8H6SCC0"/>
<dbReference type="Proteomes" id="UP000636479">
    <property type="component" value="Unassembled WGS sequence"/>
</dbReference>
<evidence type="ECO:0000256" key="1">
    <source>
        <dbReference type="PROSITE-ProRule" id="PRU00042"/>
    </source>
</evidence>
<comment type="caution">
    <text evidence="4">The sequence shown here is derived from an EMBL/GenBank/DDBJ whole genome shotgun (WGS) entry which is preliminary data.</text>
</comment>
<dbReference type="GO" id="GO:0008270">
    <property type="term" value="F:zinc ion binding"/>
    <property type="evidence" value="ECO:0007669"/>
    <property type="project" value="UniProtKB-KW"/>
</dbReference>
<proteinExistence type="predicted"/>
<protein>
    <submittedName>
        <fullName evidence="4">Transcriptional regulator prz1</fullName>
    </submittedName>
</protein>
<feature type="region of interest" description="Disordered" evidence="2">
    <location>
        <begin position="20"/>
        <end position="58"/>
    </location>
</feature>
<evidence type="ECO:0000256" key="2">
    <source>
        <dbReference type="SAM" id="MobiDB-lite"/>
    </source>
</evidence>
<accession>A0A8H6SCC0</accession>
<dbReference type="Gene3D" id="3.30.160.60">
    <property type="entry name" value="Classic Zinc Finger"/>
    <property type="match status" value="1"/>
</dbReference>
<keyword evidence="5" id="KW-1185">Reference proteome</keyword>
<dbReference type="GeneID" id="59348393"/>
<dbReference type="RefSeq" id="XP_037217289.1">
    <property type="nucleotide sequence ID" value="XM_037365877.1"/>
</dbReference>
<dbReference type="SMART" id="SM00355">
    <property type="entry name" value="ZnF_C2H2"/>
    <property type="match status" value="2"/>
</dbReference>
<name>A0A8H6SCC0_9AGAR</name>
<organism evidence="4 5">
    <name type="scientific">Mycena indigotica</name>
    <dbReference type="NCBI Taxonomy" id="2126181"/>
    <lineage>
        <taxon>Eukaryota</taxon>
        <taxon>Fungi</taxon>
        <taxon>Dikarya</taxon>
        <taxon>Basidiomycota</taxon>
        <taxon>Agaricomycotina</taxon>
        <taxon>Agaricomycetes</taxon>
        <taxon>Agaricomycetidae</taxon>
        <taxon>Agaricales</taxon>
        <taxon>Marasmiineae</taxon>
        <taxon>Mycenaceae</taxon>
        <taxon>Mycena</taxon>
    </lineage>
</organism>
<dbReference type="Pfam" id="PF00096">
    <property type="entry name" value="zf-C2H2"/>
    <property type="match status" value="1"/>
</dbReference>
<evidence type="ECO:0000313" key="4">
    <source>
        <dbReference type="EMBL" id="KAF7296930.1"/>
    </source>
</evidence>
<gene>
    <name evidence="4" type="ORF">MIND_00924800</name>
</gene>
<keyword evidence="1" id="KW-0479">Metal-binding</keyword>
<feature type="compositionally biased region" description="Low complexity" evidence="2">
    <location>
        <begin position="20"/>
        <end position="49"/>
    </location>
</feature>
<keyword evidence="1" id="KW-0862">Zinc</keyword>
<sequence>MRGLLDPSAEACFRVDGRSPMTSLSPAASTSTLSSNSAPSSVASPLPAGSRRKRPTTLHCSEDDCTRSFTSQYTLMKHVKAHERKEKKYFPCSMGCDMRFSRKHDRLRHEVTQHGRVCEWGCPVCLGFFSSESTLTKHKCKATAGSSRWSGP</sequence>
<evidence type="ECO:0000313" key="5">
    <source>
        <dbReference type="Proteomes" id="UP000636479"/>
    </source>
</evidence>